<reference evidence="2" key="1">
    <citation type="submission" date="2015-05" db="EMBL/GenBank/DDBJ databases">
        <authorList>
            <person name="Fogelqvist Johan"/>
        </authorList>
    </citation>
    <scope>NUCLEOTIDE SEQUENCE [LARGE SCALE GENOMIC DNA]</scope>
</reference>
<keyword evidence="2" id="KW-1185">Reference proteome</keyword>
<dbReference type="AlphaFoldDB" id="A0A0G4N5P7"/>
<evidence type="ECO:0000313" key="2">
    <source>
        <dbReference type="Proteomes" id="UP000044602"/>
    </source>
</evidence>
<gene>
    <name evidence="1" type="ORF">BN1708_008606</name>
</gene>
<proteinExistence type="predicted"/>
<dbReference type="EMBL" id="CVQH01027194">
    <property type="protein sequence ID" value="CRK41941.1"/>
    <property type="molecule type" value="Genomic_DNA"/>
</dbReference>
<protein>
    <submittedName>
        <fullName evidence="1">Uncharacterized protein</fullName>
    </submittedName>
</protein>
<dbReference type="Proteomes" id="UP000044602">
    <property type="component" value="Unassembled WGS sequence"/>
</dbReference>
<evidence type="ECO:0000313" key="1">
    <source>
        <dbReference type="EMBL" id="CRK41941.1"/>
    </source>
</evidence>
<accession>A0A0G4N5P7</accession>
<organism evidence="1 2">
    <name type="scientific">Verticillium longisporum</name>
    <name type="common">Verticillium dahliae var. longisporum</name>
    <dbReference type="NCBI Taxonomy" id="100787"/>
    <lineage>
        <taxon>Eukaryota</taxon>
        <taxon>Fungi</taxon>
        <taxon>Dikarya</taxon>
        <taxon>Ascomycota</taxon>
        <taxon>Pezizomycotina</taxon>
        <taxon>Sordariomycetes</taxon>
        <taxon>Hypocreomycetidae</taxon>
        <taxon>Glomerellales</taxon>
        <taxon>Plectosphaerellaceae</taxon>
        <taxon>Verticillium</taxon>
    </lineage>
</organism>
<name>A0A0G4N5P7_VERLO</name>
<sequence>MFNNDAYTMAKKSYVGATYRHRAATPASQAAYMNTRSCRSILATMAAPMTTIHLPSSNPIIWIDRRVRWTDFAS</sequence>